<dbReference type="CDD" id="cd06062">
    <property type="entry name" value="H2MP_MemB-H2up"/>
    <property type="match status" value="1"/>
</dbReference>
<dbReference type="Gene3D" id="3.40.50.1450">
    <property type="entry name" value="HybD-like"/>
    <property type="match status" value="1"/>
</dbReference>
<keyword evidence="6" id="KW-0378">Hydrolase</keyword>
<proteinExistence type="inferred from homology"/>
<evidence type="ECO:0000256" key="6">
    <source>
        <dbReference type="ARBA" id="ARBA00022801"/>
    </source>
</evidence>
<feature type="binding site" evidence="7">
    <location>
        <position position="62"/>
    </location>
    <ligand>
        <name>Ni(2+)</name>
        <dbReference type="ChEBI" id="CHEBI:49786"/>
    </ligand>
</feature>
<evidence type="ECO:0000313" key="9">
    <source>
        <dbReference type="Proteomes" id="UP000718593"/>
    </source>
</evidence>
<dbReference type="Proteomes" id="UP000718593">
    <property type="component" value="Unassembled WGS sequence"/>
</dbReference>
<evidence type="ECO:0000256" key="5">
    <source>
        <dbReference type="ARBA" id="ARBA00022750"/>
    </source>
</evidence>
<keyword evidence="2 7" id="KW-0533">Nickel</keyword>
<accession>A0A930FY67</accession>
<dbReference type="PANTHER" id="PTHR30302">
    <property type="entry name" value="HYDROGENASE 1 MATURATION PROTEASE"/>
    <property type="match status" value="1"/>
</dbReference>
<feature type="binding site" evidence="7">
    <location>
        <position position="16"/>
    </location>
    <ligand>
        <name>Ni(2+)</name>
        <dbReference type="ChEBI" id="CHEBI:49786"/>
    </ligand>
</feature>
<dbReference type="SUPFAM" id="SSF53163">
    <property type="entry name" value="HybD-like"/>
    <property type="match status" value="1"/>
</dbReference>
<gene>
    <name evidence="8" type="ORF">HXL68_01745</name>
</gene>
<comment type="similarity">
    <text evidence="1">Belongs to the peptidase A31 family.</text>
</comment>
<evidence type="ECO:0000256" key="2">
    <source>
        <dbReference type="ARBA" id="ARBA00022596"/>
    </source>
</evidence>
<keyword evidence="3" id="KW-0645">Protease</keyword>
<comment type="caution">
    <text evidence="8">The sequence shown here is derived from an EMBL/GenBank/DDBJ whole genome shotgun (WGS) entry which is preliminary data.</text>
</comment>
<evidence type="ECO:0000256" key="4">
    <source>
        <dbReference type="ARBA" id="ARBA00022723"/>
    </source>
</evidence>
<evidence type="ECO:0000313" key="8">
    <source>
        <dbReference type="EMBL" id="MBF1163741.1"/>
    </source>
</evidence>
<dbReference type="NCBIfam" id="TIGR00140">
    <property type="entry name" value="hupD"/>
    <property type="match status" value="1"/>
</dbReference>
<dbReference type="NCBIfam" id="TIGR00072">
    <property type="entry name" value="hydrog_prot"/>
    <property type="match status" value="1"/>
</dbReference>
<name>A0A930FY67_9RHOO</name>
<evidence type="ECO:0000256" key="3">
    <source>
        <dbReference type="ARBA" id="ARBA00022670"/>
    </source>
</evidence>
<reference evidence="8" key="1">
    <citation type="submission" date="2020-04" db="EMBL/GenBank/DDBJ databases">
        <title>Deep metagenomics examines the oral microbiome during advanced dental caries in children, revealing novel taxa and co-occurrences with host molecules.</title>
        <authorList>
            <person name="Baker J.L."/>
            <person name="Morton J.T."/>
            <person name="Dinis M."/>
            <person name="Alvarez R."/>
            <person name="Tran N.C."/>
            <person name="Knight R."/>
            <person name="Edlund A."/>
        </authorList>
    </citation>
    <scope>NUCLEOTIDE SEQUENCE</scope>
    <source>
        <strain evidence="8">JCVI_32_bin.24</strain>
    </source>
</reference>
<dbReference type="PANTHER" id="PTHR30302:SF1">
    <property type="entry name" value="HYDROGENASE 2 MATURATION PROTEASE"/>
    <property type="match status" value="1"/>
</dbReference>
<dbReference type="AlphaFoldDB" id="A0A930FY67"/>
<dbReference type="GO" id="GO:0046872">
    <property type="term" value="F:metal ion binding"/>
    <property type="evidence" value="ECO:0007669"/>
    <property type="project" value="UniProtKB-KW"/>
</dbReference>
<dbReference type="RefSeq" id="WP_027457221.1">
    <property type="nucleotide sequence ID" value="NZ_JARBJQ010000010.1"/>
</dbReference>
<dbReference type="InterPro" id="IPR004419">
    <property type="entry name" value="Pept_A31_hyd_express"/>
</dbReference>
<evidence type="ECO:0000256" key="1">
    <source>
        <dbReference type="ARBA" id="ARBA00006814"/>
    </source>
</evidence>
<evidence type="ECO:0000256" key="7">
    <source>
        <dbReference type="PIRSR" id="PIRSR604419-1"/>
    </source>
</evidence>
<dbReference type="InterPro" id="IPR000671">
    <property type="entry name" value="Peptidase_A31"/>
</dbReference>
<dbReference type="InterPro" id="IPR023430">
    <property type="entry name" value="Pept_HybD-like_dom_sf"/>
</dbReference>
<keyword evidence="4 7" id="KW-0479">Metal-binding</keyword>
<keyword evidence="5" id="KW-0064">Aspartyl protease</keyword>
<dbReference type="EMBL" id="JABZMI010000013">
    <property type="protein sequence ID" value="MBF1163741.1"/>
    <property type="molecule type" value="Genomic_DNA"/>
</dbReference>
<sequence>MRIVVLGIGNILLTDEGVGVRVIEALERDYVLPPEVEVIDGGTCGMEMLEQLENLDGLIVVDCVRANQPPATPILLKGDDVPVFFKTKLSPHQVSLSDVLASLEFTDRAPKAIAIVGMQPVSMSLGMELSPEVAAQVPQLVAMTLAELAALGIQAEARG</sequence>
<protein>
    <submittedName>
        <fullName evidence="8">HyaD/HybD family hydrogenase maturation endopeptidase</fullName>
    </submittedName>
</protein>
<dbReference type="Pfam" id="PF01750">
    <property type="entry name" value="HycI"/>
    <property type="match status" value="1"/>
</dbReference>
<dbReference type="GO" id="GO:0016485">
    <property type="term" value="P:protein processing"/>
    <property type="evidence" value="ECO:0007669"/>
    <property type="project" value="InterPro"/>
</dbReference>
<dbReference type="PRINTS" id="PR00446">
    <property type="entry name" value="HYDRGNUPTAKE"/>
</dbReference>
<organism evidence="8 9">
    <name type="scientific">Dechloromonas agitata</name>
    <dbReference type="NCBI Taxonomy" id="73030"/>
    <lineage>
        <taxon>Bacteria</taxon>
        <taxon>Pseudomonadati</taxon>
        <taxon>Pseudomonadota</taxon>
        <taxon>Betaproteobacteria</taxon>
        <taxon>Rhodocyclales</taxon>
        <taxon>Azonexaceae</taxon>
        <taxon>Dechloromonas</taxon>
    </lineage>
</organism>
<dbReference type="GO" id="GO:0004190">
    <property type="term" value="F:aspartic-type endopeptidase activity"/>
    <property type="evidence" value="ECO:0007669"/>
    <property type="project" value="UniProtKB-KW"/>
</dbReference>
<dbReference type="GO" id="GO:0008047">
    <property type="term" value="F:enzyme activator activity"/>
    <property type="evidence" value="ECO:0007669"/>
    <property type="project" value="InterPro"/>
</dbReference>
<feature type="binding site" evidence="7">
    <location>
        <position position="92"/>
    </location>
    <ligand>
        <name>Ni(2+)</name>
        <dbReference type="ChEBI" id="CHEBI:49786"/>
    </ligand>
</feature>
<dbReference type="FunFam" id="3.40.50.1450:FF:000002">
    <property type="entry name" value="Hydrogenase 1 maturation protease"/>
    <property type="match status" value="1"/>
</dbReference>